<feature type="non-terminal residue" evidence="2">
    <location>
        <position position="1"/>
    </location>
</feature>
<evidence type="ECO:0000256" key="1">
    <source>
        <dbReference type="SAM" id="Phobius"/>
    </source>
</evidence>
<comment type="caution">
    <text evidence="2">The sequence shown here is derived from an EMBL/GenBank/DDBJ whole genome shotgun (WGS) entry which is preliminary data.</text>
</comment>
<keyword evidence="1" id="KW-1133">Transmembrane helix</keyword>
<dbReference type="AlphaFoldDB" id="A0A953I737"/>
<accession>A0A953I737</accession>
<gene>
    <name evidence="2" type="ORF">CWE10_19020</name>
</gene>
<reference evidence="2" key="1">
    <citation type="submission" date="2017-11" db="EMBL/GenBank/DDBJ databases">
        <title>Three new genomes from thermophilic consortium.</title>
        <authorList>
            <person name="Quaggio R."/>
            <person name="Amgarten D."/>
            <person name="Setubal J.C."/>
        </authorList>
    </citation>
    <scope>NUCLEOTIDE SEQUENCE</scope>
    <source>
        <strain evidence="2">ZCTH01-B2</strain>
    </source>
</reference>
<keyword evidence="1" id="KW-0812">Transmembrane</keyword>
<evidence type="ECO:0000313" key="3">
    <source>
        <dbReference type="Proteomes" id="UP000732377"/>
    </source>
</evidence>
<dbReference type="RefSeq" id="WP_273381655.1">
    <property type="nucleotide sequence ID" value="NZ_PIUK01000394.1"/>
</dbReference>
<evidence type="ECO:0000313" key="2">
    <source>
        <dbReference type="EMBL" id="MBY6278221.1"/>
    </source>
</evidence>
<dbReference type="Proteomes" id="UP000732377">
    <property type="component" value="Unassembled WGS sequence"/>
</dbReference>
<protein>
    <submittedName>
        <fullName evidence="2">Uncharacterized protein</fullName>
    </submittedName>
</protein>
<dbReference type="EMBL" id="PIUK01000394">
    <property type="protein sequence ID" value="MBY6278221.1"/>
    <property type="molecule type" value="Genomic_DNA"/>
</dbReference>
<name>A0A953I737_SYMTR</name>
<organism evidence="2 3">
    <name type="scientific">Symbiobacterium thermophilum</name>
    <dbReference type="NCBI Taxonomy" id="2734"/>
    <lineage>
        <taxon>Bacteria</taxon>
        <taxon>Bacillati</taxon>
        <taxon>Bacillota</taxon>
        <taxon>Clostridia</taxon>
        <taxon>Eubacteriales</taxon>
        <taxon>Symbiobacteriaceae</taxon>
        <taxon>Symbiobacterium</taxon>
    </lineage>
</organism>
<keyword evidence="1" id="KW-0472">Membrane</keyword>
<proteinExistence type="predicted"/>
<sequence>GRRNLLERLARSRAAADLRELSWHVLTGLALMFMAVGAWVVTEWLIDVGAPALARWLGWI</sequence>
<feature type="transmembrane region" description="Helical" evidence="1">
    <location>
        <begin position="21"/>
        <end position="41"/>
    </location>
</feature>